<dbReference type="InterPro" id="IPR048402">
    <property type="entry name" value="YpeB_N"/>
</dbReference>
<dbReference type="Pfam" id="PF14620">
    <property type="entry name" value="YPEB_PepSY1-2"/>
    <property type="match status" value="1"/>
</dbReference>
<evidence type="ECO:0000259" key="3">
    <source>
        <dbReference type="Pfam" id="PF20769"/>
    </source>
</evidence>
<dbReference type="Proteomes" id="UP001387364">
    <property type="component" value="Chromosome"/>
</dbReference>
<evidence type="ECO:0000259" key="2">
    <source>
        <dbReference type="Pfam" id="PF14620"/>
    </source>
</evidence>
<reference evidence="4 5" key="1">
    <citation type="submission" date="2024-02" db="EMBL/GenBank/DDBJ databases">
        <title>Seven novel Bacillus-like species.</title>
        <authorList>
            <person name="Liu G."/>
        </authorList>
    </citation>
    <scope>NUCLEOTIDE SEQUENCE [LARGE SCALE GENOMIC DNA]</scope>
    <source>
        <strain evidence="4 5">FJAT-52991</strain>
    </source>
</reference>
<name>A0ABZ2N2K3_9BACI</name>
<feature type="domain" description="PepSY" evidence="1">
    <location>
        <begin position="375"/>
        <end position="432"/>
    </location>
</feature>
<proteinExistence type="predicted"/>
<dbReference type="InterPro" id="IPR014239">
    <property type="entry name" value="YpeB_PepSY1-2"/>
</dbReference>
<feature type="domain" description="Sporulation protein YpeB N-terminal" evidence="3">
    <location>
        <begin position="27"/>
        <end position="162"/>
    </location>
</feature>
<gene>
    <name evidence="4" type="primary">ypeB</name>
    <name evidence="4" type="ORF">WDJ61_11195</name>
</gene>
<feature type="domain" description="Sporulation protein YpeB PepSY1 and PepSY2" evidence="2">
    <location>
        <begin position="180"/>
        <end position="371"/>
    </location>
</feature>
<accession>A0ABZ2N2K3</accession>
<keyword evidence="5" id="KW-1185">Reference proteome</keyword>
<evidence type="ECO:0000313" key="5">
    <source>
        <dbReference type="Proteomes" id="UP001387364"/>
    </source>
</evidence>
<evidence type="ECO:0000259" key="1">
    <source>
        <dbReference type="Pfam" id="PF03413"/>
    </source>
</evidence>
<dbReference type="Pfam" id="PF20769">
    <property type="entry name" value="YPEB_N"/>
    <property type="match status" value="1"/>
</dbReference>
<dbReference type="Pfam" id="PF03413">
    <property type="entry name" value="PepSY"/>
    <property type="match status" value="1"/>
</dbReference>
<organism evidence="4 5">
    <name type="scientific">Bacillus kandeliae</name>
    <dbReference type="NCBI Taxonomy" id="3129297"/>
    <lineage>
        <taxon>Bacteria</taxon>
        <taxon>Bacillati</taxon>
        <taxon>Bacillota</taxon>
        <taxon>Bacilli</taxon>
        <taxon>Bacillales</taxon>
        <taxon>Bacillaceae</taxon>
        <taxon>Bacillus</taxon>
    </lineage>
</organism>
<dbReference type="EMBL" id="CP147404">
    <property type="protein sequence ID" value="WXB91833.1"/>
    <property type="molecule type" value="Genomic_DNA"/>
</dbReference>
<dbReference type="NCBIfam" id="TIGR02889">
    <property type="entry name" value="spore_YpeB"/>
    <property type="match status" value="1"/>
</dbReference>
<dbReference type="RefSeq" id="WP_338749719.1">
    <property type="nucleotide sequence ID" value="NZ_CP147404.1"/>
</dbReference>
<evidence type="ECO:0000313" key="4">
    <source>
        <dbReference type="EMBL" id="WXB91833.1"/>
    </source>
</evidence>
<sequence>MLRVLAIVFLSLVAVGTGLWGYQEHREKNAVLINAENSYQRAFHDLTYGVDKIHDQIGATLAMNTRHSLSPALADVWRLTSEAHSNVGQLPLTLLPFNKTEEFLGNIGNFSYKAAVRDLEKEPLTDQEYNHLKNLYKQSADIQNELRKVQNMALENNLRWMDVELALATEKEGGDNTIIDGFKTVEKKAEGFSEANVSSLPGQADQLNNNRLKDLKEAPISKEEAVKKAKEFTKIDNAEQVKVTKSGKGSDFAFYSVNMKGGNGEEASIDLTREGGHPIWFIINREIKQPTIGLNEANNKAVAFLKNHQFTDLELDDSTQYDHIGVFTFVGKQDGVRIYPDAVKVKVALDNGQIIGVTANEYLENHHERKIAKPAISEQKAQSLINPKVKVEEKRLAIIQNELNQEVLCYEFFGTLGEDTYRVLINAKDGQEEQVEKLRNAEPVYDNVL</sequence>
<protein>
    <submittedName>
        <fullName evidence="4">Germination protein YpeB</fullName>
    </submittedName>
</protein>
<dbReference type="InterPro" id="IPR025711">
    <property type="entry name" value="PepSY"/>
</dbReference>